<evidence type="ECO:0000313" key="2">
    <source>
        <dbReference type="Proteomes" id="UP000799770"/>
    </source>
</evidence>
<proteinExistence type="predicted"/>
<organism evidence="1 2">
    <name type="scientific">Lophiotrema nucula</name>
    <dbReference type="NCBI Taxonomy" id="690887"/>
    <lineage>
        <taxon>Eukaryota</taxon>
        <taxon>Fungi</taxon>
        <taxon>Dikarya</taxon>
        <taxon>Ascomycota</taxon>
        <taxon>Pezizomycotina</taxon>
        <taxon>Dothideomycetes</taxon>
        <taxon>Pleosporomycetidae</taxon>
        <taxon>Pleosporales</taxon>
        <taxon>Lophiotremataceae</taxon>
        <taxon>Lophiotrema</taxon>
    </lineage>
</organism>
<dbReference type="Proteomes" id="UP000799770">
    <property type="component" value="Unassembled WGS sequence"/>
</dbReference>
<gene>
    <name evidence="1" type="ORF">BDV96DRAFT_348688</name>
</gene>
<accession>A0A6A5ZJJ6</accession>
<protein>
    <submittedName>
        <fullName evidence="1">Uncharacterized protein</fullName>
    </submittedName>
</protein>
<dbReference type="OrthoDB" id="3795194at2759"/>
<sequence length="186" mass="21452">MDSDSNFTATSSQRFQARELEGFTARSRFDNPSTTPMINPDWAKDELIPFLKRAYGQAVNKDHSWEDDLRKAEIIEPQNMPDYPVDDEIFIERLRLALIAPDAVKQGTRVANIAKDRMLTIRLLVRRHVMYEGPFGWLQLVSVAPVVRPELEDEVRVAEETDKQLTSLFAGELTKMEEQKEKDDEI</sequence>
<keyword evidence="2" id="KW-1185">Reference proteome</keyword>
<reference evidence="1" key="1">
    <citation type="journal article" date="2020" name="Stud. Mycol.">
        <title>101 Dothideomycetes genomes: a test case for predicting lifestyles and emergence of pathogens.</title>
        <authorList>
            <person name="Haridas S."/>
            <person name="Albert R."/>
            <person name="Binder M."/>
            <person name="Bloem J."/>
            <person name="Labutti K."/>
            <person name="Salamov A."/>
            <person name="Andreopoulos B."/>
            <person name="Baker S."/>
            <person name="Barry K."/>
            <person name="Bills G."/>
            <person name="Bluhm B."/>
            <person name="Cannon C."/>
            <person name="Castanera R."/>
            <person name="Culley D."/>
            <person name="Daum C."/>
            <person name="Ezra D."/>
            <person name="Gonzalez J."/>
            <person name="Henrissat B."/>
            <person name="Kuo A."/>
            <person name="Liang C."/>
            <person name="Lipzen A."/>
            <person name="Lutzoni F."/>
            <person name="Magnuson J."/>
            <person name="Mondo S."/>
            <person name="Nolan M."/>
            <person name="Ohm R."/>
            <person name="Pangilinan J."/>
            <person name="Park H.-J."/>
            <person name="Ramirez L."/>
            <person name="Alfaro M."/>
            <person name="Sun H."/>
            <person name="Tritt A."/>
            <person name="Yoshinaga Y."/>
            <person name="Zwiers L.-H."/>
            <person name="Turgeon B."/>
            <person name="Goodwin S."/>
            <person name="Spatafora J."/>
            <person name="Crous P."/>
            <person name="Grigoriev I."/>
        </authorList>
    </citation>
    <scope>NUCLEOTIDE SEQUENCE</scope>
    <source>
        <strain evidence="1">CBS 627.86</strain>
    </source>
</reference>
<evidence type="ECO:0000313" key="1">
    <source>
        <dbReference type="EMBL" id="KAF2119569.1"/>
    </source>
</evidence>
<dbReference type="AlphaFoldDB" id="A0A6A5ZJJ6"/>
<name>A0A6A5ZJJ6_9PLEO</name>
<dbReference type="EMBL" id="ML977315">
    <property type="protein sequence ID" value="KAF2119569.1"/>
    <property type="molecule type" value="Genomic_DNA"/>
</dbReference>